<reference evidence="2 3" key="1">
    <citation type="submission" date="2017-03" db="EMBL/GenBank/DDBJ databases">
        <authorList>
            <person name="Afonso C.L."/>
            <person name="Miller P.J."/>
            <person name="Scott M.A."/>
            <person name="Spackman E."/>
            <person name="Goraichik I."/>
            <person name="Dimitrov K.M."/>
            <person name="Suarez D.L."/>
            <person name="Swayne D.E."/>
        </authorList>
    </citation>
    <scope>NUCLEOTIDE SEQUENCE [LARGE SCALE GENOMIC DNA]</scope>
    <source>
        <strain evidence="2">PRJEB14757</strain>
    </source>
</reference>
<dbReference type="GO" id="GO:0016740">
    <property type="term" value="F:transferase activity"/>
    <property type="evidence" value="ECO:0007669"/>
    <property type="project" value="UniProtKB-KW"/>
</dbReference>
<dbReference type="Gene3D" id="3.90.1200.10">
    <property type="match status" value="1"/>
</dbReference>
<name>A0A1W1HHB1_9BACT</name>
<dbReference type="PANTHER" id="PTHR41283:SF1">
    <property type="entry name" value="AMINOGLYCOSIDE PHOSPHOTRANSFERASE DOMAIN-CONTAINING PROTEIN"/>
    <property type="match status" value="1"/>
</dbReference>
<dbReference type="STRING" id="1246637.MTBBW1_50014"/>
<dbReference type="SUPFAM" id="SSF56112">
    <property type="entry name" value="Protein kinase-like (PK-like)"/>
    <property type="match status" value="1"/>
</dbReference>
<dbReference type="AlphaFoldDB" id="A0A1W1HHB1"/>
<evidence type="ECO:0000259" key="1">
    <source>
        <dbReference type="Pfam" id="PF01636"/>
    </source>
</evidence>
<protein>
    <submittedName>
        <fullName evidence="2">Putative Aminoglycoside phosphotransferase</fullName>
    </submittedName>
</protein>
<dbReference type="InterPro" id="IPR002575">
    <property type="entry name" value="Aminoglycoside_PTrfase"/>
</dbReference>
<sequence>MTYNNMTVFKGIKNKINEITGEISNIVPIEKGFSSEKKWQITAKNGVFLLRSSPSNMYERKKEEYDLMLKLHNKGVRCNKPLAIFEAENFGTKSLYSFYSYLPGQDADSCINEISGSMQYEMGVKAGNDLKKINSIQINTKDFPQRQTRSWHQRKWEKHSLYCDKYKKIGYRFDEDKKIQRFIEMNYNAIEDNPEIDTFQHDDFHLGNIIVHNNEYGGVIDFNRYDWGDPLHEFVKLEWFTWPVSKDFAKGQVNGYFGTDKISEDDSLKIAVYIAMSIFSTVVWTIRFHPHTMGNIEKKINAILQHYSFFEKTVPDWSI</sequence>
<feature type="domain" description="Aminoglycoside phosphotransferase" evidence="1">
    <location>
        <begin position="26"/>
        <end position="261"/>
    </location>
</feature>
<dbReference type="EMBL" id="FWEV01000292">
    <property type="protein sequence ID" value="SLM31891.1"/>
    <property type="molecule type" value="Genomic_DNA"/>
</dbReference>
<dbReference type="RefSeq" id="WP_186441012.1">
    <property type="nucleotide sequence ID" value="NZ_LT828540.1"/>
</dbReference>
<dbReference type="Proteomes" id="UP000191931">
    <property type="component" value="Unassembled WGS sequence"/>
</dbReference>
<evidence type="ECO:0000313" key="3">
    <source>
        <dbReference type="Proteomes" id="UP000191931"/>
    </source>
</evidence>
<proteinExistence type="predicted"/>
<dbReference type="InterPro" id="IPR011009">
    <property type="entry name" value="Kinase-like_dom_sf"/>
</dbReference>
<keyword evidence="2" id="KW-0808">Transferase</keyword>
<gene>
    <name evidence="2" type="ORF">MTBBW1_50014</name>
</gene>
<accession>A0A1W1HHB1</accession>
<evidence type="ECO:0000313" key="2">
    <source>
        <dbReference type="EMBL" id="SLM31891.1"/>
    </source>
</evidence>
<dbReference type="PANTHER" id="PTHR41283">
    <property type="entry name" value="AMINOGLYCOSIDE PHOSPHOTRANSFERASE"/>
    <property type="match status" value="1"/>
</dbReference>
<dbReference type="Pfam" id="PF01636">
    <property type="entry name" value="APH"/>
    <property type="match status" value="1"/>
</dbReference>
<keyword evidence="3" id="KW-1185">Reference proteome</keyword>
<organism evidence="2 3">
    <name type="scientific">Desulfamplus magnetovallimortis</name>
    <dbReference type="NCBI Taxonomy" id="1246637"/>
    <lineage>
        <taxon>Bacteria</taxon>
        <taxon>Pseudomonadati</taxon>
        <taxon>Thermodesulfobacteriota</taxon>
        <taxon>Desulfobacteria</taxon>
        <taxon>Desulfobacterales</taxon>
        <taxon>Desulfobacteraceae</taxon>
        <taxon>Desulfamplus</taxon>
    </lineage>
</organism>